<feature type="non-terminal residue" evidence="7">
    <location>
        <position position="1"/>
    </location>
</feature>
<dbReference type="PRINTS" id="PR01888">
    <property type="entry name" value="NROPEPTIDEBW"/>
</dbReference>
<dbReference type="InterPro" id="IPR013298">
    <property type="entry name" value="Neuropept_B_pre"/>
</dbReference>
<reference evidence="7 8" key="1">
    <citation type="submission" date="2020-02" db="EMBL/GenBank/DDBJ databases">
        <title>Bird 10,000 Genomes (B10K) Project - Family phase.</title>
        <authorList>
            <person name="Zhang G."/>
        </authorList>
    </citation>
    <scope>NUCLEOTIDE SEQUENCE [LARGE SCALE GENOMIC DNA]</scope>
    <source>
        <strain evidence="7">B10K-DU-006-06</strain>
    </source>
</reference>
<dbReference type="PRINTS" id="PR01889">
    <property type="entry name" value="PPNRPEPTIDEB"/>
</dbReference>
<dbReference type="PANTHER" id="PTHR28553">
    <property type="entry name" value="NEUROPEPTIDE B"/>
    <property type="match status" value="1"/>
</dbReference>
<proteinExistence type="inferred from homology"/>
<keyword evidence="5 6" id="KW-0732">Signal</keyword>
<sequence length="119" mass="12556">MRAVLGLGLLCLWLLHPAEPWYRPPGGPRLYSVGRAAGLLSGFRRAPHTRRSHTDGPAERGLGALLPPASPLTVSLQVPCVMDVAPELQSCWLLPGAPSALRCRADVTVSLDPGECAAA</sequence>
<comment type="subcellular location">
    <subcellularLocation>
        <location evidence="1">Secreted</location>
    </subcellularLocation>
</comment>
<protein>
    <submittedName>
        <fullName evidence="7">NPB protein</fullName>
    </submittedName>
</protein>
<evidence type="ECO:0000256" key="3">
    <source>
        <dbReference type="ARBA" id="ARBA00022525"/>
    </source>
</evidence>
<evidence type="ECO:0000256" key="5">
    <source>
        <dbReference type="ARBA" id="ARBA00022729"/>
    </source>
</evidence>
<evidence type="ECO:0000256" key="2">
    <source>
        <dbReference type="ARBA" id="ARBA00005292"/>
    </source>
</evidence>
<dbReference type="GO" id="GO:0005576">
    <property type="term" value="C:extracellular region"/>
    <property type="evidence" value="ECO:0007669"/>
    <property type="project" value="UniProtKB-SubCell"/>
</dbReference>
<evidence type="ECO:0000313" key="7">
    <source>
        <dbReference type="EMBL" id="NXW93330.1"/>
    </source>
</evidence>
<dbReference type="Proteomes" id="UP000541332">
    <property type="component" value="Unassembled WGS sequence"/>
</dbReference>
<comment type="similarity">
    <text evidence="2">Belongs to the neuropeptide B/W family.</text>
</comment>
<dbReference type="GO" id="GO:0007631">
    <property type="term" value="P:feeding behavior"/>
    <property type="evidence" value="ECO:0007669"/>
    <property type="project" value="TreeGrafter"/>
</dbReference>
<feature type="signal peptide" evidence="6">
    <location>
        <begin position="1"/>
        <end position="20"/>
    </location>
</feature>
<evidence type="ECO:0000256" key="6">
    <source>
        <dbReference type="SAM" id="SignalP"/>
    </source>
</evidence>
<accession>A0A7L4G2V7</accession>
<dbReference type="GO" id="GO:0001664">
    <property type="term" value="F:G protein-coupled receptor binding"/>
    <property type="evidence" value="ECO:0007669"/>
    <property type="project" value="InterPro"/>
</dbReference>
<dbReference type="OrthoDB" id="9942334at2759"/>
<organism evidence="7 8">
    <name type="scientific">Pampusana beccarii</name>
    <name type="common">Western bronze ground-dove</name>
    <dbReference type="NCBI Taxonomy" id="2953425"/>
    <lineage>
        <taxon>Eukaryota</taxon>
        <taxon>Metazoa</taxon>
        <taxon>Chordata</taxon>
        <taxon>Craniata</taxon>
        <taxon>Vertebrata</taxon>
        <taxon>Euteleostomi</taxon>
        <taxon>Archelosauria</taxon>
        <taxon>Archosauria</taxon>
        <taxon>Dinosauria</taxon>
        <taxon>Saurischia</taxon>
        <taxon>Theropoda</taxon>
        <taxon>Coelurosauria</taxon>
        <taxon>Aves</taxon>
        <taxon>Neognathae</taxon>
        <taxon>Neoaves</taxon>
        <taxon>Columbimorphae</taxon>
        <taxon>Columbiformes</taxon>
        <taxon>Columbidae</taxon>
        <taxon>Pampusana</taxon>
    </lineage>
</organism>
<dbReference type="InterPro" id="IPR013297">
    <property type="entry name" value="Neuropept_BW_pre"/>
</dbReference>
<dbReference type="GO" id="GO:0007186">
    <property type="term" value="P:G protein-coupled receptor signaling pathway"/>
    <property type="evidence" value="ECO:0007669"/>
    <property type="project" value="TreeGrafter"/>
</dbReference>
<evidence type="ECO:0000256" key="4">
    <source>
        <dbReference type="ARBA" id="ARBA00022685"/>
    </source>
</evidence>
<keyword evidence="3" id="KW-0964">Secreted</keyword>
<dbReference type="AlphaFoldDB" id="A0A7L4G2V7"/>
<evidence type="ECO:0000313" key="8">
    <source>
        <dbReference type="Proteomes" id="UP000541332"/>
    </source>
</evidence>
<keyword evidence="8" id="KW-1185">Reference proteome</keyword>
<gene>
    <name evidence="7" type="primary">Npb</name>
    <name evidence="7" type="ORF">ALOBEC_R12137</name>
</gene>
<feature type="non-terminal residue" evidence="7">
    <location>
        <position position="119"/>
    </location>
</feature>
<evidence type="ECO:0000256" key="1">
    <source>
        <dbReference type="ARBA" id="ARBA00004613"/>
    </source>
</evidence>
<keyword evidence="4" id="KW-0165">Cleavage on pair of basic residues</keyword>
<dbReference type="Pfam" id="PF15180">
    <property type="entry name" value="NPBW"/>
    <property type="match status" value="1"/>
</dbReference>
<feature type="chain" id="PRO_5029684600" evidence="6">
    <location>
        <begin position="21"/>
        <end position="119"/>
    </location>
</feature>
<dbReference type="PANTHER" id="PTHR28553:SF1">
    <property type="entry name" value="NEUROPEPTIDE B"/>
    <property type="match status" value="1"/>
</dbReference>
<dbReference type="EMBL" id="VWYH01009400">
    <property type="protein sequence ID" value="NXW93330.1"/>
    <property type="molecule type" value="Genomic_DNA"/>
</dbReference>
<name>A0A7L4G2V7_9COLU</name>
<comment type="caution">
    <text evidence="7">The sequence shown here is derived from an EMBL/GenBank/DDBJ whole genome shotgun (WGS) entry which is preliminary data.</text>
</comment>